<reference evidence="2" key="2">
    <citation type="submission" date="2020-11" db="EMBL/GenBank/DDBJ databases">
        <authorList>
            <person name="McCartney M.A."/>
            <person name="Auch B."/>
            <person name="Kono T."/>
            <person name="Mallez S."/>
            <person name="Becker A."/>
            <person name="Gohl D.M."/>
            <person name="Silverstein K.A.T."/>
            <person name="Koren S."/>
            <person name="Bechman K.B."/>
            <person name="Herman A."/>
            <person name="Abrahante J.E."/>
            <person name="Garbe J."/>
        </authorList>
    </citation>
    <scope>NUCLEOTIDE SEQUENCE</scope>
    <source>
        <strain evidence="2">Duluth1</strain>
        <tissue evidence="2">Whole animal</tissue>
    </source>
</reference>
<feature type="region of interest" description="Disordered" evidence="1">
    <location>
        <begin position="175"/>
        <end position="198"/>
    </location>
</feature>
<keyword evidence="3" id="KW-1185">Reference proteome</keyword>
<evidence type="ECO:0000256" key="1">
    <source>
        <dbReference type="SAM" id="MobiDB-lite"/>
    </source>
</evidence>
<sequence>MGKIVVLLSEFPVQNEIEEFWVLQSAILCDRSDRQGLGREGHATAQQYASFEKAMEELVSPSKPDIQASSVLARSVTISWTPGHANGYGPIRNFTWNLDQRPWNNPAYEDHLQCIVIASSSSTNDSAKMVGALTFEQGSTLTLGPVHVFCYSSGRLISLMGATVTKHLERPAAGLLPAVSPGGEHQLPGGAHPPGTDQ</sequence>
<dbReference type="EMBL" id="JAIWYP010000010">
    <property type="protein sequence ID" value="KAH3749304.1"/>
    <property type="molecule type" value="Genomic_DNA"/>
</dbReference>
<evidence type="ECO:0000313" key="2">
    <source>
        <dbReference type="EMBL" id="KAH3749304.1"/>
    </source>
</evidence>
<comment type="caution">
    <text evidence="2">The sequence shown here is derived from an EMBL/GenBank/DDBJ whole genome shotgun (WGS) entry which is preliminary data.</text>
</comment>
<protein>
    <submittedName>
        <fullName evidence="2">Uncharacterized protein</fullName>
    </submittedName>
</protein>
<name>A0A9D4I5V1_DREPO</name>
<reference evidence="2" key="1">
    <citation type="journal article" date="2019" name="bioRxiv">
        <title>The Genome of the Zebra Mussel, Dreissena polymorpha: A Resource for Invasive Species Research.</title>
        <authorList>
            <person name="McCartney M.A."/>
            <person name="Auch B."/>
            <person name="Kono T."/>
            <person name="Mallez S."/>
            <person name="Zhang Y."/>
            <person name="Obille A."/>
            <person name="Becker A."/>
            <person name="Abrahante J.E."/>
            <person name="Garbe J."/>
            <person name="Badalamenti J.P."/>
            <person name="Herman A."/>
            <person name="Mangelson H."/>
            <person name="Liachko I."/>
            <person name="Sullivan S."/>
            <person name="Sone E.D."/>
            <person name="Koren S."/>
            <person name="Silverstein K.A.T."/>
            <person name="Beckman K.B."/>
            <person name="Gohl D.M."/>
        </authorList>
    </citation>
    <scope>NUCLEOTIDE SEQUENCE</scope>
    <source>
        <strain evidence="2">Duluth1</strain>
        <tissue evidence="2">Whole animal</tissue>
    </source>
</reference>
<dbReference type="AlphaFoldDB" id="A0A9D4I5V1"/>
<organism evidence="2 3">
    <name type="scientific">Dreissena polymorpha</name>
    <name type="common">Zebra mussel</name>
    <name type="synonym">Mytilus polymorpha</name>
    <dbReference type="NCBI Taxonomy" id="45954"/>
    <lineage>
        <taxon>Eukaryota</taxon>
        <taxon>Metazoa</taxon>
        <taxon>Spiralia</taxon>
        <taxon>Lophotrochozoa</taxon>
        <taxon>Mollusca</taxon>
        <taxon>Bivalvia</taxon>
        <taxon>Autobranchia</taxon>
        <taxon>Heteroconchia</taxon>
        <taxon>Euheterodonta</taxon>
        <taxon>Imparidentia</taxon>
        <taxon>Neoheterodontei</taxon>
        <taxon>Myida</taxon>
        <taxon>Dreissenoidea</taxon>
        <taxon>Dreissenidae</taxon>
        <taxon>Dreissena</taxon>
    </lineage>
</organism>
<proteinExistence type="predicted"/>
<evidence type="ECO:0000313" key="3">
    <source>
        <dbReference type="Proteomes" id="UP000828390"/>
    </source>
</evidence>
<dbReference type="Proteomes" id="UP000828390">
    <property type="component" value="Unassembled WGS sequence"/>
</dbReference>
<accession>A0A9D4I5V1</accession>
<gene>
    <name evidence="2" type="ORF">DPMN_183800</name>
</gene>